<evidence type="ECO:0000259" key="3">
    <source>
        <dbReference type="Pfam" id="PF00535"/>
    </source>
</evidence>
<proteinExistence type="predicted"/>
<evidence type="ECO:0000256" key="1">
    <source>
        <dbReference type="ARBA" id="ARBA00022676"/>
    </source>
</evidence>
<evidence type="ECO:0000256" key="2">
    <source>
        <dbReference type="ARBA" id="ARBA00022679"/>
    </source>
</evidence>
<dbReference type="Pfam" id="PF00535">
    <property type="entry name" value="Glycos_transf_2"/>
    <property type="match status" value="1"/>
</dbReference>
<gene>
    <name evidence="4" type="ORF">SAMN05445850_4985</name>
</gene>
<dbReference type="Gene3D" id="3.90.550.10">
    <property type="entry name" value="Spore Coat Polysaccharide Biosynthesis Protein SpsA, Chain A"/>
    <property type="match status" value="1"/>
</dbReference>
<reference evidence="5" key="1">
    <citation type="submission" date="2016-10" db="EMBL/GenBank/DDBJ databases">
        <authorList>
            <person name="Varghese N."/>
            <person name="Submissions S."/>
        </authorList>
    </citation>
    <scope>NUCLEOTIDE SEQUENCE [LARGE SCALE GENOMIC DNA]</scope>
    <source>
        <strain evidence="5">DUS833</strain>
    </source>
</reference>
<dbReference type="CDD" id="cd00761">
    <property type="entry name" value="Glyco_tranf_GTA_type"/>
    <property type="match status" value="1"/>
</dbReference>
<dbReference type="GO" id="GO:0016758">
    <property type="term" value="F:hexosyltransferase activity"/>
    <property type="evidence" value="ECO:0007669"/>
    <property type="project" value="UniProtKB-ARBA"/>
</dbReference>
<dbReference type="PANTHER" id="PTHR22916:SF51">
    <property type="entry name" value="GLYCOSYLTRANSFERASE EPSH-RELATED"/>
    <property type="match status" value="1"/>
</dbReference>
<dbReference type="InterPro" id="IPR001173">
    <property type="entry name" value="Glyco_trans_2-like"/>
</dbReference>
<dbReference type="STRING" id="157910.SAMN05445850_4985"/>
<dbReference type="PANTHER" id="PTHR22916">
    <property type="entry name" value="GLYCOSYLTRANSFERASE"/>
    <property type="match status" value="1"/>
</dbReference>
<name>A0A1H1JKW9_9BURK</name>
<dbReference type="AlphaFoldDB" id="A0A1H1JKW9"/>
<dbReference type="InterPro" id="IPR029044">
    <property type="entry name" value="Nucleotide-diphossugar_trans"/>
</dbReference>
<evidence type="ECO:0000313" key="4">
    <source>
        <dbReference type="EMBL" id="SDR50057.1"/>
    </source>
</evidence>
<dbReference type="EMBL" id="FNKX01000002">
    <property type="protein sequence ID" value="SDR50057.1"/>
    <property type="molecule type" value="Genomic_DNA"/>
</dbReference>
<dbReference type="SUPFAM" id="SSF53448">
    <property type="entry name" value="Nucleotide-diphospho-sugar transferases"/>
    <property type="match status" value="1"/>
</dbReference>
<accession>A0A1H1JKW9</accession>
<sequence length="330" mass="37654">MSISMSAPRISVLLPIYKVEDYIEHCLDSLLSQSCTDFEIIAVDDSSPDRSGEIATRLLAQQDRIPWKLIRNTDNKGLAETRKIAASEARGEYVLCVDSDDHVHRDLIRTVLREADQHDADVVIFAAEHVSPDGAVNDRIDSGDCIITGVEAVQKIMELKLQAFCWNKLVRRSIFVAADHPCGLIYEDLCVSVQTLATAKIVRLIPDKLYSYMFRESAISRRFNPHVVDLFVIMDRVEEQTASLPIPDYKRLFFRLKYVFGYRTIAFQAATTAPSYQLASPILYSVSKKLRVKHLLGIYADGRPKLSVVMTMLKIHPWIFYCFVRRFNHH</sequence>
<evidence type="ECO:0000313" key="5">
    <source>
        <dbReference type="Proteomes" id="UP000199365"/>
    </source>
</evidence>
<keyword evidence="2 4" id="KW-0808">Transferase</keyword>
<keyword evidence="1" id="KW-0328">Glycosyltransferase</keyword>
<feature type="domain" description="Glycosyltransferase 2-like" evidence="3">
    <location>
        <begin position="11"/>
        <end position="172"/>
    </location>
</feature>
<organism evidence="4 5">
    <name type="scientific">Paraburkholderia tuberum</name>
    <dbReference type="NCBI Taxonomy" id="157910"/>
    <lineage>
        <taxon>Bacteria</taxon>
        <taxon>Pseudomonadati</taxon>
        <taxon>Pseudomonadota</taxon>
        <taxon>Betaproteobacteria</taxon>
        <taxon>Burkholderiales</taxon>
        <taxon>Burkholderiaceae</taxon>
        <taxon>Paraburkholderia</taxon>
    </lineage>
</organism>
<protein>
    <submittedName>
        <fullName evidence="4">Glycosyltransferase involved in cell wall bisynthesis</fullName>
    </submittedName>
</protein>
<keyword evidence="5" id="KW-1185">Reference proteome</keyword>
<dbReference type="Proteomes" id="UP000199365">
    <property type="component" value="Unassembled WGS sequence"/>
</dbReference>